<sequence length="240" mass="27327">MIHQFCEKVDEYQKCVAEEEKEQITIELMQGMCEYGFEAVYKNITCLSKVITELKSTCISKRDACAISEEWFQCSLMVTQNICGEYLGYVMADLQQLYCQIFQVMTAEEPLEYDLIYAEDESEQTVDQFSIKNPIETTRRLSTKKSIKSTTPHKTNSPIITKRPHSTKKPGTTKQPHSTKKPGTTKRPHSTKKPGTTKRPHSTKKPSTTKRPHSTKMPSTTKRLATTTGQVTTTNSVRIF</sequence>
<feature type="region of interest" description="Disordered" evidence="1">
    <location>
        <begin position="140"/>
        <end position="240"/>
    </location>
</feature>
<feature type="compositionally biased region" description="Polar residues" evidence="1">
    <location>
        <begin position="216"/>
        <end position="225"/>
    </location>
</feature>
<gene>
    <name evidence="2" type="ORF">SPHA_55418</name>
</gene>
<accession>A0A812DLM2</accession>
<dbReference type="AlphaFoldDB" id="A0A812DLM2"/>
<dbReference type="Proteomes" id="UP000597762">
    <property type="component" value="Unassembled WGS sequence"/>
</dbReference>
<proteinExistence type="predicted"/>
<keyword evidence="3" id="KW-1185">Reference proteome</keyword>
<feature type="compositionally biased region" description="Polar residues" evidence="1">
    <location>
        <begin position="148"/>
        <end position="159"/>
    </location>
</feature>
<reference evidence="2" key="1">
    <citation type="submission" date="2021-01" db="EMBL/GenBank/DDBJ databases">
        <authorList>
            <person name="Li R."/>
            <person name="Bekaert M."/>
        </authorList>
    </citation>
    <scope>NUCLEOTIDE SEQUENCE</scope>
    <source>
        <strain evidence="2">Farmed</strain>
    </source>
</reference>
<evidence type="ECO:0000313" key="3">
    <source>
        <dbReference type="Proteomes" id="UP000597762"/>
    </source>
</evidence>
<organism evidence="2 3">
    <name type="scientific">Acanthosepion pharaonis</name>
    <name type="common">Pharaoh cuttlefish</name>
    <name type="synonym">Sepia pharaonis</name>
    <dbReference type="NCBI Taxonomy" id="158019"/>
    <lineage>
        <taxon>Eukaryota</taxon>
        <taxon>Metazoa</taxon>
        <taxon>Spiralia</taxon>
        <taxon>Lophotrochozoa</taxon>
        <taxon>Mollusca</taxon>
        <taxon>Cephalopoda</taxon>
        <taxon>Coleoidea</taxon>
        <taxon>Decapodiformes</taxon>
        <taxon>Sepiida</taxon>
        <taxon>Sepiina</taxon>
        <taxon>Sepiidae</taxon>
        <taxon>Acanthosepion</taxon>
    </lineage>
</organism>
<name>A0A812DLM2_ACAPH</name>
<dbReference type="OrthoDB" id="6381149at2759"/>
<protein>
    <submittedName>
        <fullName evidence="2">Uncharacterized protein</fullName>
    </submittedName>
</protein>
<comment type="caution">
    <text evidence="2">The sequence shown here is derived from an EMBL/GenBank/DDBJ whole genome shotgun (WGS) entry which is preliminary data.</text>
</comment>
<evidence type="ECO:0000256" key="1">
    <source>
        <dbReference type="SAM" id="MobiDB-lite"/>
    </source>
</evidence>
<dbReference type="EMBL" id="CAHIKZ030003692">
    <property type="protein sequence ID" value="CAE1303151.1"/>
    <property type="molecule type" value="Genomic_DNA"/>
</dbReference>
<evidence type="ECO:0000313" key="2">
    <source>
        <dbReference type="EMBL" id="CAE1303151.1"/>
    </source>
</evidence>
<feature type="compositionally biased region" description="Basic residues" evidence="1">
    <location>
        <begin position="177"/>
        <end position="214"/>
    </location>
</feature>